<proteinExistence type="predicted"/>
<organism evidence="1">
    <name type="scientific">uncultured marine thaumarchaeote SAT1000_06_B02</name>
    <dbReference type="NCBI Taxonomy" id="1456361"/>
    <lineage>
        <taxon>Archaea</taxon>
        <taxon>Nitrososphaerota</taxon>
        <taxon>environmental samples</taxon>
    </lineage>
</organism>
<reference evidence="1" key="1">
    <citation type="journal article" date="2014" name="Genome Biol. Evol.">
        <title>Pangenome evidence for extensive interdomain horizontal transfer affecting lineage core and shell genes in uncultured planktonic thaumarchaeota and euryarchaeota.</title>
        <authorList>
            <person name="Deschamps P."/>
            <person name="Zivanovic Y."/>
            <person name="Moreira D."/>
            <person name="Rodriguez-Valera F."/>
            <person name="Lopez-Garcia P."/>
        </authorList>
    </citation>
    <scope>NUCLEOTIDE SEQUENCE</scope>
</reference>
<protein>
    <submittedName>
        <fullName evidence="1">Uncharacterized protein</fullName>
    </submittedName>
</protein>
<dbReference type="EMBL" id="KF901199">
    <property type="protein sequence ID" value="AIF21842.1"/>
    <property type="molecule type" value="Genomic_DNA"/>
</dbReference>
<evidence type="ECO:0000313" key="1">
    <source>
        <dbReference type="EMBL" id="AIF21842.1"/>
    </source>
</evidence>
<accession>A0A075I4X7</accession>
<dbReference type="AlphaFoldDB" id="A0A075I4X7"/>
<sequence>MLISSELLKNFNKVKTGVLILGAGNQADAAFSPKTLELADKSKKTVFIVRNHVFSEFHTRSFLNILFQIIKENKMLYRIYIEILAGISFIKSKQKLGRYDEEYFDSKF</sequence>
<name>A0A075I4X7_9ARCH</name>